<dbReference type="AlphaFoldDB" id="A0A2C9UMK5"/>
<reference evidence="2" key="1">
    <citation type="submission" date="2016-02" db="EMBL/GenBank/DDBJ databases">
        <title>WGS assembly of Manihot esculenta.</title>
        <authorList>
            <person name="Bredeson J.V."/>
            <person name="Prochnik S.E."/>
            <person name="Lyons J.B."/>
            <person name="Schmutz J."/>
            <person name="Grimwood J."/>
            <person name="Vrebalov J."/>
            <person name="Bart R.S."/>
            <person name="Amuge T."/>
            <person name="Ferguson M.E."/>
            <person name="Green R."/>
            <person name="Putnam N."/>
            <person name="Stites J."/>
            <person name="Rounsley S."/>
            <person name="Rokhsar D.S."/>
        </authorList>
    </citation>
    <scope>NUCLEOTIDE SEQUENCE [LARGE SCALE GENOMIC DNA]</scope>
    <source>
        <tissue evidence="2">Leaf</tissue>
    </source>
</reference>
<dbReference type="EMBL" id="CM004400">
    <property type="protein sequence ID" value="OAY31715.1"/>
    <property type="molecule type" value="Genomic_DNA"/>
</dbReference>
<accession>A0A2C9UMK5</accession>
<sequence>MGQIHYYDSCTSKRPSQQEKEGATSHNQANLSERNEGRLISSIVPRYTKLDFPLFNGTKNPLGWLNQCEQFF</sequence>
<gene>
    <name evidence="2" type="ORF">MANES_14G134500</name>
</gene>
<evidence type="ECO:0000256" key="1">
    <source>
        <dbReference type="SAM" id="MobiDB-lite"/>
    </source>
</evidence>
<protein>
    <submittedName>
        <fullName evidence="2">Uncharacterized protein</fullName>
    </submittedName>
</protein>
<evidence type="ECO:0000313" key="2">
    <source>
        <dbReference type="EMBL" id="OAY31715.1"/>
    </source>
</evidence>
<feature type="region of interest" description="Disordered" evidence="1">
    <location>
        <begin position="1"/>
        <end position="35"/>
    </location>
</feature>
<proteinExistence type="predicted"/>
<organism evidence="2">
    <name type="scientific">Manihot esculenta</name>
    <name type="common">Cassava</name>
    <name type="synonym">Jatropha manihot</name>
    <dbReference type="NCBI Taxonomy" id="3983"/>
    <lineage>
        <taxon>Eukaryota</taxon>
        <taxon>Viridiplantae</taxon>
        <taxon>Streptophyta</taxon>
        <taxon>Embryophyta</taxon>
        <taxon>Tracheophyta</taxon>
        <taxon>Spermatophyta</taxon>
        <taxon>Magnoliopsida</taxon>
        <taxon>eudicotyledons</taxon>
        <taxon>Gunneridae</taxon>
        <taxon>Pentapetalae</taxon>
        <taxon>rosids</taxon>
        <taxon>fabids</taxon>
        <taxon>Malpighiales</taxon>
        <taxon>Euphorbiaceae</taxon>
        <taxon>Crotonoideae</taxon>
        <taxon>Manihoteae</taxon>
        <taxon>Manihot</taxon>
    </lineage>
</organism>
<name>A0A2C9UMK5_MANES</name>